<dbReference type="SUPFAM" id="SSF52833">
    <property type="entry name" value="Thioredoxin-like"/>
    <property type="match status" value="1"/>
</dbReference>
<feature type="domain" description="GST N-terminal" evidence="2">
    <location>
        <begin position="1"/>
        <end position="81"/>
    </location>
</feature>
<evidence type="ECO:0000256" key="1">
    <source>
        <dbReference type="RuleBase" id="RU003494"/>
    </source>
</evidence>
<evidence type="ECO:0000313" key="5">
    <source>
        <dbReference type="Proteomes" id="UP000554837"/>
    </source>
</evidence>
<dbReference type="AlphaFoldDB" id="A0A840S3P2"/>
<reference evidence="4 5" key="1">
    <citation type="submission" date="2020-08" db="EMBL/GenBank/DDBJ databases">
        <title>Genomic Encyclopedia of Type Strains, Phase IV (KMG-IV): sequencing the most valuable type-strain genomes for metagenomic binning, comparative biology and taxonomic classification.</title>
        <authorList>
            <person name="Goeker M."/>
        </authorList>
    </citation>
    <scope>NUCLEOTIDE SEQUENCE [LARGE SCALE GENOMIC DNA]</scope>
    <source>
        <strain evidence="4 5">DSM 23958</strain>
    </source>
</reference>
<dbReference type="Gene3D" id="1.20.1050.10">
    <property type="match status" value="1"/>
</dbReference>
<dbReference type="Pfam" id="PF00043">
    <property type="entry name" value="GST_C"/>
    <property type="match status" value="1"/>
</dbReference>
<dbReference type="RefSeq" id="WP_138855007.1">
    <property type="nucleotide sequence ID" value="NZ_CP040709.1"/>
</dbReference>
<dbReference type="SFLD" id="SFLDG01150">
    <property type="entry name" value="Main.1:_Beta-like"/>
    <property type="match status" value="1"/>
</dbReference>
<evidence type="ECO:0000259" key="3">
    <source>
        <dbReference type="PROSITE" id="PS50405"/>
    </source>
</evidence>
<dbReference type="OrthoDB" id="8772754at2"/>
<dbReference type="EMBL" id="JACHHO010000003">
    <property type="protein sequence ID" value="MBB5204965.1"/>
    <property type="molecule type" value="Genomic_DNA"/>
</dbReference>
<sequence length="201" mass="22328">MKLYYGPGACSLSPHIVLREAGLAFDLVRVSTKTHKTEDGGDFYAINPKGGVPVLELDNGERITEGPAIVQYIADQVPDKKLAPPNGTLARTRCQEWLNYLTSEIHKGFSPLFNPSFPEDSKPYFREALLKRFAWVDSQLEGRDYLLGEFSVADAYLFVLSNWGQYVGVDISPFAHLGALRGRMMARASVQEAMKAEGLLK</sequence>
<dbReference type="InterPro" id="IPR036249">
    <property type="entry name" value="Thioredoxin-like_sf"/>
</dbReference>
<dbReference type="SFLD" id="SFLDG00358">
    <property type="entry name" value="Main_(cytGST)"/>
    <property type="match status" value="1"/>
</dbReference>
<dbReference type="InterPro" id="IPR036282">
    <property type="entry name" value="Glutathione-S-Trfase_C_sf"/>
</dbReference>
<dbReference type="InterPro" id="IPR010987">
    <property type="entry name" value="Glutathione-S-Trfase_C-like"/>
</dbReference>
<comment type="caution">
    <text evidence="4">The sequence shown here is derived from an EMBL/GenBank/DDBJ whole genome shotgun (WGS) entry which is preliminary data.</text>
</comment>
<dbReference type="Pfam" id="PF02798">
    <property type="entry name" value="GST_N"/>
    <property type="match status" value="1"/>
</dbReference>
<gene>
    <name evidence="4" type="ORF">HNQ51_002284</name>
</gene>
<dbReference type="PANTHER" id="PTHR44051">
    <property type="entry name" value="GLUTATHIONE S-TRANSFERASE-RELATED"/>
    <property type="match status" value="1"/>
</dbReference>
<keyword evidence="4" id="KW-0808">Transferase</keyword>
<protein>
    <submittedName>
        <fullName evidence="4">Glutathione S-transferase</fullName>
        <ecNumber evidence="4">2.5.1.18</ecNumber>
    </submittedName>
</protein>
<dbReference type="PROSITE" id="PS50404">
    <property type="entry name" value="GST_NTER"/>
    <property type="match status" value="1"/>
</dbReference>
<name>A0A840S3P2_9BURK</name>
<dbReference type="NCBIfam" id="NF007831">
    <property type="entry name" value="PRK10542.1"/>
    <property type="match status" value="1"/>
</dbReference>
<dbReference type="InterPro" id="IPR004046">
    <property type="entry name" value="GST_C"/>
</dbReference>
<dbReference type="SUPFAM" id="SSF47616">
    <property type="entry name" value="GST C-terminal domain-like"/>
    <property type="match status" value="1"/>
</dbReference>
<keyword evidence="5" id="KW-1185">Reference proteome</keyword>
<organism evidence="4 5">
    <name type="scientific">Inhella inkyongensis</name>
    <dbReference type="NCBI Taxonomy" id="392593"/>
    <lineage>
        <taxon>Bacteria</taxon>
        <taxon>Pseudomonadati</taxon>
        <taxon>Pseudomonadota</taxon>
        <taxon>Betaproteobacteria</taxon>
        <taxon>Burkholderiales</taxon>
        <taxon>Sphaerotilaceae</taxon>
        <taxon>Inhella</taxon>
    </lineage>
</organism>
<comment type="similarity">
    <text evidence="1">Belongs to the GST superfamily.</text>
</comment>
<dbReference type="PROSITE" id="PS50405">
    <property type="entry name" value="GST_CTER"/>
    <property type="match status" value="1"/>
</dbReference>
<dbReference type="CDD" id="cd03188">
    <property type="entry name" value="GST_C_Beta"/>
    <property type="match status" value="1"/>
</dbReference>
<dbReference type="InterPro" id="IPR004045">
    <property type="entry name" value="Glutathione_S-Trfase_N"/>
</dbReference>
<proteinExistence type="inferred from homology"/>
<evidence type="ECO:0000259" key="2">
    <source>
        <dbReference type="PROSITE" id="PS50404"/>
    </source>
</evidence>
<dbReference type="Gene3D" id="3.40.30.10">
    <property type="entry name" value="Glutaredoxin"/>
    <property type="match status" value="1"/>
</dbReference>
<dbReference type="InterPro" id="IPR040079">
    <property type="entry name" value="Glutathione_S-Trfase"/>
</dbReference>
<dbReference type="SFLD" id="SFLDS00019">
    <property type="entry name" value="Glutathione_Transferase_(cytos"/>
    <property type="match status" value="1"/>
</dbReference>
<dbReference type="CDD" id="cd03057">
    <property type="entry name" value="GST_N_Beta"/>
    <property type="match status" value="1"/>
</dbReference>
<accession>A0A840S3P2</accession>
<evidence type="ECO:0000313" key="4">
    <source>
        <dbReference type="EMBL" id="MBB5204965.1"/>
    </source>
</evidence>
<dbReference type="EC" id="2.5.1.18" evidence="4"/>
<dbReference type="Proteomes" id="UP000554837">
    <property type="component" value="Unassembled WGS sequence"/>
</dbReference>
<feature type="domain" description="GST C-terminal" evidence="3">
    <location>
        <begin position="87"/>
        <end position="201"/>
    </location>
</feature>
<dbReference type="GO" id="GO:0004364">
    <property type="term" value="F:glutathione transferase activity"/>
    <property type="evidence" value="ECO:0007669"/>
    <property type="project" value="UniProtKB-EC"/>
</dbReference>
<dbReference type="PANTHER" id="PTHR44051:SF8">
    <property type="entry name" value="GLUTATHIONE S-TRANSFERASE GSTA"/>
    <property type="match status" value="1"/>
</dbReference>